<dbReference type="AlphaFoldDB" id="A0A9P7GN33"/>
<reference evidence="5" key="2">
    <citation type="submission" date="2021-10" db="EMBL/GenBank/DDBJ databases">
        <title>Phylogenomics reveals ancestral predisposition of the termite-cultivated fungus Termitomyces towards a domesticated lifestyle.</title>
        <authorList>
            <person name="Auxier B."/>
            <person name="Grum-Grzhimaylo A."/>
            <person name="Cardenas M.E."/>
            <person name="Lodge J.D."/>
            <person name="Laessoe T."/>
            <person name="Pedersen O."/>
            <person name="Smith M.E."/>
            <person name="Kuyper T.W."/>
            <person name="Franco-Molano E.A."/>
            <person name="Baroni T.J."/>
            <person name="Aanen D.K."/>
        </authorList>
    </citation>
    <scope>NUCLEOTIDE SEQUENCE</scope>
    <source>
        <strain evidence="5">D49</strain>
    </source>
</reference>
<evidence type="ECO:0008006" key="7">
    <source>
        <dbReference type="Google" id="ProtNLM"/>
    </source>
</evidence>
<dbReference type="InterPro" id="IPR008929">
    <property type="entry name" value="Chondroitin_lyas"/>
</dbReference>
<comment type="caution">
    <text evidence="5">The sequence shown here is derived from an EMBL/GenBank/DDBJ whole genome shotgun (WGS) entry which is preliminary data.</text>
</comment>
<dbReference type="Pfam" id="PF02278">
    <property type="entry name" value="Lyase_8"/>
    <property type="match status" value="1"/>
</dbReference>
<evidence type="ECO:0000256" key="2">
    <source>
        <dbReference type="ARBA" id="ARBA00023239"/>
    </source>
</evidence>
<evidence type="ECO:0000313" key="5">
    <source>
        <dbReference type="EMBL" id="KAG5653076.1"/>
    </source>
</evidence>
<evidence type="ECO:0000256" key="1">
    <source>
        <dbReference type="ARBA" id="ARBA00006699"/>
    </source>
</evidence>
<organism evidence="5 6">
    <name type="scientific">Sphagnurus paluster</name>
    <dbReference type="NCBI Taxonomy" id="117069"/>
    <lineage>
        <taxon>Eukaryota</taxon>
        <taxon>Fungi</taxon>
        <taxon>Dikarya</taxon>
        <taxon>Basidiomycota</taxon>
        <taxon>Agaricomycotina</taxon>
        <taxon>Agaricomycetes</taxon>
        <taxon>Agaricomycetidae</taxon>
        <taxon>Agaricales</taxon>
        <taxon>Tricholomatineae</taxon>
        <taxon>Lyophyllaceae</taxon>
        <taxon>Sphagnurus</taxon>
    </lineage>
</organism>
<dbReference type="InterPro" id="IPR014718">
    <property type="entry name" value="GH-type_carb-bd"/>
</dbReference>
<dbReference type="PANTHER" id="PTHR38481">
    <property type="entry name" value="HYALURONATE LYASE"/>
    <property type="match status" value="1"/>
</dbReference>
<dbReference type="GO" id="GO:0016837">
    <property type="term" value="F:carbon-oxygen lyase activity, acting on polysaccharides"/>
    <property type="evidence" value="ECO:0007669"/>
    <property type="project" value="UniProtKB-ARBA"/>
</dbReference>
<reference evidence="5" key="1">
    <citation type="submission" date="2021-02" db="EMBL/GenBank/DDBJ databases">
        <authorList>
            <person name="Nieuwenhuis M."/>
            <person name="Van De Peppel L.J.J."/>
        </authorList>
    </citation>
    <scope>NUCLEOTIDE SEQUENCE</scope>
    <source>
        <strain evidence="5">D49</strain>
    </source>
</reference>
<dbReference type="InterPro" id="IPR038970">
    <property type="entry name" value="Lyase_8"/>
</dbReference>
<gene>
    <name evidence="5" type="ORF">H0H81_002456</name>
</gene>
<dbReference type="GO" id="GO:0005975">
    <property type="term" value="P:carbohydrate metabolic process"/>
    <property type="evidence" value="ECO:0007669"/>
    <property type="project" value="InterPro"/>
</dbReference>
<dbReference type="OrthoDB" id="5980780at2759"/>
<dbReference type="GO" id="GO:0030246">
    <property type="term" value="F:carbohydrate binding"/>
    <property type="evidence" value="ECO:0007669"/>
    <property type="project" value="InterPro"/>
</dbReference>
<keyword evidence="6" id="KW-1185">Reference proteome</keyword>
<dbReference type="InterPro" id="IPR011071">
    <property type="entry name" value="Lyase_8-like_C"/>
</dbReference>
<dbReference type="InterPro" id="IPR004103">
    <property type="entry name" value="Lyase_8_C"/>
</dbReference>
<comment type="similarity">
    <text evidence="1">Belongs to the polysaccharide lyase 8 family.</text>
</comment>
<proteinExistence type="inferred from homology"/>
<dbReference type="Proteomes" id="UP000717328">
    <property type="component" value="Unassembled WGS sequence"/>
</dbReference>
<name>A0A9P7GN33_9AGAR</name>
<dbReference type="InterPro" id="IPR003159">
    <property type="entry name" value="Lyase_8_central_dom"/>
</dbReference>
<feature type="domain" description="Polysaccharide lyase family 8 central" evidence="3">
    <location>
        <begin position="313"/>
        <end position="519"/>
    </location>
</feature>
<dbReference type="SUPFAM" id="SSF49863">
    <property type="entry name" value="Hyaluronate lyase-like, C-terminal domain"/>
    <property type="match status" value="1"/>
</dbReference>
<evidence type="ECO:0000259" key="4">
    <source>
        <dbReference type="Pfam" id="PF02884"/>
    </source>
</evidence>
<accession>A0A9P7GN33</accession>
<dbReference type="Gene3D" id="1.50.10.100">
    <property type="entry name" value="Chondroitin AC/alginate lyase"/>
    <property type="match status" value="2"/>
</dbReference>
<sequence length="648" mass="70434">MVILIPRLVGQSCVLLDDTLTPTQAVNCARITRRSYDVFVNRVGYLTGANTLDVASIGINLALLTTDTTILADAYTRIHSELVIRNEVKADGIRADGSFGIPIGSSDFIVLLLRLFRQGSTVAFFITEITVRFFLLENRDPSNNTHAMSLGKDYVNTILDIEREAGGTKYAANAVSQNAFATLFDGDRWMIYGNSLANVLHWDFSALGRFISFPVVDNQATGSIKINLTEVRELGQQWSSSSLLNFADTLSQSFTNANAGGLTGNRMFYNNDYMVCVQHIFHTSLTVQLPGTSRLKLCIDGKDVFVQDSEHRVREFAERFHLSDGTLYTYLRGDEYEDISAAWDWNLIPGTTIDYKATALSCDQALVTGVERFVGGVSDGKIGLAAMRYTNPSTKAFRWQKVWFFLNDDVQHVMIANISSTTTSPVYSVLDQRRLSGSPVTGEATVGTTKVQTLWHGNVGYILPPNNVTKLSVQTGSKTGDWATIGTSEQPPTTVNLFAAWVQHTSLATPISYTAFPGTDSTTFSTKVQQLRLQAVRNDARGSAVFDEVNNTAMIVFWDGSAGSITFTPPGLGAITISSNGNVAIIYKLNTGQVVAADPSQTLSTIQVTISIPTGKKPPVWSSSSSTKILTFSLPQGGTAGNGVTLTV</sequence>
<evidence type="ECO:0000313" key="6">
    <source>
        <dbReference type="Proteomes" id="UP000717328"/>
    </source>
</evidence>
<dbReference type="Gene3D" id="2.60.220.10">
    <property type="entry name" value="Polysaccharide lyase family 8-like, C-terminal"/>
    <property type="match status" value="1"/>
</dbReference>
<keyword evidence="2" id="KW-0456">Lyase</keyword>
<evidence type="ECO:0000259" key="3">
    <source>
        <dbReference type="Pfam" id="PF02278"/>
    </source>
</evidence>
<protein>
    <recommendedName>
        <fullName evidence="7">Polysaccharide lyase family 8 protein</fullName>
    </recommendedName>
</protein>
<feature type="domain" description="Polysaccharide lyase family 8 C-terminal" evidence="4">
    <location>
        <begin position="536"/>
        <end position="607"/>
    </location>
</feature>
<dbReference type="Gene3D" id="2.70.98.10">
    <property type="match status" value="1"/>
</dbReference>
<dbReference type="GO" id="GO:0005576">
    <property type="term" value="C:extracellular region"/>
    <property type="evidence" value="ECO:0007669"/>
    <property type="project" value="InterPro"/>
</dbReference>
<dbReference type="SUPFAM" id="SSF48230">
    <property type="entry name" value="Chondroitin AC/alginate lyase"/>
    <property type="match status" value="2"/>
</dbReference>
<dbReference type="SUPFAM" id="SSF74650">
    <property type="entry name" value="Galactose mutarotase-like"/>
    <property type="match status" value="1"/>
</dbReference>
<dbReference type="Pfam" id="PF02884">
    <property type="entry name" value="Lyase_8_C"/>
    <property type="match status" value="1"/>
</dbReference>
<dbReference type="InterPro" id="IPR011013">
    <property type="entry name" value="Gal_mutarotase_sf_dom"/>
</dbReference>
<dbReference type="EMBL" id="JABCKI010000077">
    <property type="protein sequence ID" value="KAG5653076.1"/>
    <property type="molecule type" value="Genomic_DNA"/>
</dbReference>
<dbReference type="PANTHER" id="PTHR38481:SF1">
    <property type="entry name" value="HYALURONATE LYASE"/>
    <property type="match status" value="1"/>
</dbReference>